<reference evidence="1 2" key="1">
    <citation type="journal article" date="2024" name="Chem. Sci.">
        <title>Discovery of megapolipeptins by genome mining of a Burkholderiales bacteria collection.</title>
        <authorList>
            <person name="Paulo B.S."/>
            <person name="Recchia M.J.J."/>
            <person name="Lee S."/>
            <person name="Fergusson C.H."/>
            <person name="Romanowski S.B."/>
            <person name="Hernandez A."/>
            <person name="Krull N."/>
            <person name="Liu D.Y."/>
            <person name="Cavanagh H."/>
            <person name="Bos A."/>
            <person name="Gray C.A."/>
            <person name="Murphy B.T."/>
            <person name="Linington R.G."/>
            <person name="Eustaquio A.S."/>
        </authorList>
    </citation>
    <scope>NUCLEOTIDE SEQUENCE [LARGE SCALE GENOMIC DNA]</scope>
    <source>
        <strain evidence="1 2">RL21-008-BIB-A</strain>
    </source>
</reference>
<dbReference type="Proteomes" id="UP001629246">
    <property type="component" value="Unassembled WGS sequence"/>
</dbReference>
<gene>
    <name evidence="1" type="ORF">PQR62_06790</name>
</gene>
<protein>
    <submittedName>
        <fullName evidence="1">Uncharacterized protein</fullName>
    </submittedName>
</protein>
<dbReference type="EMBL" id="JAQQFM010000003">
    <property type="protein sequence ID" value="MFL9923961.1"/>
    <property type="molecule type" value="Genomic_DNA"/>
</dbReference>
<name>A0ABW9A507_9BURK</name>
<evidence type="ECO:0000313" key="2">
    <source>
        <dbReference type="Proteomes" id="UP001629246"/>
    </source>
</evidence>
<comment type="caution">
    <text evidence="1">The sequence shown here is derived from an EMBL/GenBank/DDBJ whole genome shotgun (WGS) entry which is preliminary data.</text>
</comment>
<sequence length="92" mass="10410">MSGAQALPSHRDLRNWERILHAGKAICRERRMHVSRISRAPAIKKQVQALAIMQKWKSVGRLASASTIGAPSFVSHHRSGLAWHLLRRRDPT</sequence>
<accession>A0ABW9A507</accession>
<keyword evidence="2" id="KW-1185">Reference proteome</keyword>
<dbReference type="RefSeq" id="WP_408156123.1">
    <property type="nucleotide sequence ID" value="NZ_JAQQFM010000003.1"/>
</dbReference>
<proteinExistence type="predicted"/>
<organism evidence="1 2">
    <name type="scientific">Herbaspirillum lusitanum</name>
    <dbReference type="NCBI Taxonomy" id="213312"/>
    <lineage>
        <taxon>Bacteria</taxon>
        <taxon>Pseudomonadati</taxon>
        <taxon>Pseudomonadota</taxon>
        <taxon>Betaproteobacteria</taxon>
        <taxon>Burkholderiales</taxon>
        <taxon>Oxalobacteraceae</taxon>
        <taxon>Herbaspirillum</taxon>
    </lineage>
</organism>
<evidence type="ECO:0000313" key="1">
    <source>
        <dbReference type="EMBL" id="MFL9923961.1"/>
    </source>
</evidence>